<feature type="non-terminal residue" evidence="4">
    <location>
        <position position="1"/>
    </location>
</feature>
<dbReference type="GO" id="GO:0005524">
    <property type="term" value="F:ATP binding"/>
    <property type="evidence" value="ECO:0007669"/>
    <property type="project" value="InterPro"/>
</dbReference>
<dbReference type="InterPro" id="IPR027417">
    <property type="entry name" value="P-loop_NTPase"/>
</dbReference>
<name>A0A0F9GRI6_9ZZZZ</name>
<evidence type="ECO:0000259" key="3">
    <source>
        <dbReference type="PROSITE" id="PS51194"/>
    </source>
</evidence>
<keyword evidence="1" id="KW-0378">Hydrolase</keyword>
<evidence type="ECO:0000256" key="2">
    <source>
        <dbReference type="SAM" id="MobiDB-lite"/>
    </source>
</evidence>
<dbReference type="EMBL" id="LAZR01025396">
    <property type="protein sequence ID" value="KKL72040.1"/>
    <property type="molecule type" value="Genomic_DNA"/>
</dbReference>
<dbReference type="SMART" id="SM00490">
    <property type="entry name" value="HELICc"/>
    <property type="match status" value="1"/>
</dbReference>
<sequence>KFLENPNVEVLSGKKPYETSGDILIINYDILKAWVGTLLELDPKIIISDEPQYIKTSSAQRTKALKRLAKGRPLTGLSGTPGDMPLEFQNIINMIDPHIFPNDWKYMHRYCGAEFNGFGWDFTGATHVTELHQILTDSIMLRRLKKDHLKDLPDKQYSMVPIELSAKGRKRYDAVYSDFMARYKARIVKLRVELKAKGMDPMDIRVKIKQAMGAKGMVELGAMKMASAEGKLDGMIDWIRDRLCSGEKLVVFATHTNIVDAVYEAFKDIAVKVDGSVTGKKRHAAVVEFQENKHCRLFVGNMKACGVAITLTAASNIAILELPDRPSHLVQAEDRCHRIGQLNALNVYYLLGRNTVDRADAIKLDKHMKVLAQILDGVEPDDVDNLVGEMFESILELEEEKKYDSPLDKEADKILEEERKT</sequence>
<dbReference type="PANTHER" id="PTHR45766:SF6">
    <property type="entry name" value="SWI_SNF-RELATED MATRIX-ASSOCIATED ACTIN-DEPENDENT REGULATOR OF CHROMATIN SUBFAMILY A-LIKE PROTEIN 1"/>
    <property type="match status" value="1"/>
</dbReference>
<dbReference type="GO" id="GO:0043596">
    <property type="term" value="C:nuclear replication fork"/>
    <property type="evidence" value="ECO:0007669"/>
    <property type="project" value="TreeGrafter"/>
</dbReference>
<dbReference type="GO" id="GO:0031297">
    <property type="term" value="P:replication fork processing"/>
    <property type="evidence" value="ECO:0007669"/>
    <property type="project" value="TreeGrafter"/>
</dbReference>
<dbReference type="PROSITE" id="PS51194">
    <property type="entry name" value="HELICASE_CTER"/>
    <property type="match status" value="1"/>
</dbReference>
<dbReference type="Pfam" id="PF00271">
    <property type="entry name" value="Helicase_C"/>
    <property type="match status" value="1"/>
</dbReference>
<dbReference type="GO" id="GO:0016787">
    <property type="term" value="F:hydrolase activity"/>
    <property type="evidence" value="ECO:0007669"/>
    <property type="project" value="UniProtKB-KW"/>
</dbReference>
<dbReference type="InterPro" id="IPR001650">
    <property type="entry name" value="Helicase_C-like"/>
</dbReference>
<gene>
    <name evidence="4" type="ORF">LCGC14_2088880</name>
</gene>
<dbReference type="SUPFAM" id="SSF52540">
    <property type="entry name" value="P-loop containing nucleoside triphosphate hydrolases"/>
    <property type="match status" value="2"/>
</dbReference>
<dbReference type="InterPro" id="IPR038718">
    <property type="entry name" value="SNF2-like_sf"/>
</dbReference>
<feature type="domain" description="Helicase C-terminal" evidence="3">
    <location>
        <begin position="231"/>
        <end position="386"/>
    </location>
</feature>
<dbReference type="InterPro" id="IPR000330">
    <property type="entry name" value="SNF2_N"/>
</dbReference>
<dbReference type="AlphaFoldDB" id="A0A0F9GRI6"/>
<reference evidence="4" key="1">
    <citation type="journal article" date="2015" name="Nature">
        <title>Complex archaea that bridge the gap between prokaryotes and eukaryotes.</title>
        <authorList>
            <person name="Spang A."/>
            <person name="Saw J.H."/>
            <person name="Jorgensen S.L."/>
            <person name="Zaremba-Niedzwiedzka K."/>
            <person name="Martijn J."/>
            <person name="Lind A.E."/>
            <person name="van Eijk R."/>
            <person name="Schleper C."/>
            <person name="Guy L."/>
            <person name="Ettema T.J."/>
        </authorList>
    </citation>
    <scope>NUCLEOTIDE SEQUENCE</scope>
</reference>
<evidence type="ECO:0000313" key="4">
    <source>
        <dbReference type="EMBL" id="KKL72040.1"/>
    </source>
</evidence>
<comment type="caution">
    <text evidence="4">The sequence shown here is derived from an EMBL/GenBank/DDBJ whole genome shotgun (WGS) entry which is preliminary data.</text>
</comment>
<proteinExistence type="predicted"/>
<dbReference type="Pfam" id="PF00176">
    <property type="entry name" value="SNF2-rel_dom"/>
    <property type="match status" value="1"/>
</dbReference>
<dbReference type="CDD" id="cd18793">
    <property type="entry name" value="SF2_C_SNF"/>
    <property type="match status" value="1"/>
</dbReference>
<organism evidence="4">
    <name type="scientific">marine sediment metagenome</name>
    <dbReference type="NCBI Taxonomy" id="412755"/>
    <lineage>
        <taxon>unclassified sequences</taxon>
        <taxon>metagenomes</taxon>
        <taxon>ecological metagenomes</taxon>
    </lineage>
</organism>
<dbReference type="PANTHER" id="PTHR45766">
    <property type="entry name" value="DNA ANNEALING HELICASE AND ENDONUCLEASE ZRANB3 FAMILY MEMBER"/>
    <property type="match status" value="1"/>
</dbReference>
<dbReference type="InterPro" id="IPR049730">
    <property type="entry name" value="SNF2/RAD54-like_C"/>
</dbReference>
<protein>
    <recommendedName>
        <fullName evidence="3">Helicase C-terminal domain-containing protein</fullName>
    </recommendedName>
</protein>
<evidence type="ECO:0000256" key="1">
    <source>
        <dbReference type="ARBA" id="ARBA00022801"/>
    </source>
</evidence>
<dbReference type="GO" id="GO:0006281">
    <property type="term" value="P:DNA repair"/>
    <property type="evidence" value="ECO:0007669"/>
    <property type="project" value="TreeGrafter"/>
</dbReference>
<dbReference type="Gene3D" id="3.40.50.10810">
    <property type="entry name" value="Tandem AAA-ATPase domain"/>
    <property type="match status" value="1"/>
</dbReference>
<accession>A0A0F9GRI6</accession>
<dbReference type="Gene3D" id="3.40.50.300">
    <property type="entry name" value="P-loop containing nucleotide triphosphate hydrolases"/>
    <property type="match status" value="1"/>
</dbReference>
<feature type="region of interest" description="Disordered" evidence="2">
    <location>
        <begin position="402"/>
        <end position="421"/>
    </location>
</feature>